<dbReference type="Proteomes" id="UP001147752">
    <property type="component" value="Unassembled WGS sequence"/>
</dbReference>
<dbReference type="RefSeq" id="XP_056575593.1">
    <property type="nucleotide sequence ID" value="XM_056727021.1"/>
</dbReference>
<protein>
    <submittedName>
        <fullName evidence="2">Uncharacterized protein</fullName>
    </submittedName>
</protein>
<reference evidence="2" key="2">
    <citation type="journal article" date="2023" name="IMA Fungus">
        <title>Comparative genomic study of the Penicillium genus elucidates a diverse pangenome and 15 lateral gene transfer events.</title>
        <authorList>
            <person name="Petersen C."/>
            <person name="Sorensen T."/>
            <person name="Nielsen M.R."/>
            <person name="Sondergaard T.E."/>
            <person name="Sorensen J.L."/>
            <person name="Fitzpatrick D.A."/>
            <person name="Frisvad J.C."/>
            <person name="Nielsen K.L."/>
        </authorList>
    </citation>
    <scope>NUCLEOTIDE SEQUENCE</scope>
    <source>
        <strain evidence="2">IBT 3081</strain>
    </source>
</reference>
<evidence type="ECO:0000313" key="3">
    <source>
        <dbReference type="Proteomes" id="UP001147752"/>
    </source>
</evidence>
<gene>
    <name evidence="2" type="ORF">N7517_009298</name>
</gene>
<sequence length="182" mass="21140">MAYRGPPRHGHGHGHGHRHGHGQGHGHTHGHGHRDSAAQGSIDRTHRELYVQICYEVENAVHWMIIMRHPGDERCIRLHSTGCMGDRTYSVEDDMRFDSHSVASTHYLGTIHEADSWIVEREAEKIPLQSCQLWAFYLILRLERNGLIKDGQYKHFMNCYKHSRREDYGPGDDFHDCPVHRH</sequence>
<organism evidence="2 3">
    <name type="scientific">Penicillium concentricum</name>
    <dbReference type="NCBI Taxonomy" id="293559"/>
    <lineage>
        <taxon>Eukaryota</taxon>
        <taxon>Fungi</taxon>
        <taxon>Dikarya</taxon>
        <taxon>Ascomycota</taxon>
        <taxon>Pezizomycotina</taxon>
        <taxon>Eurotiomycetes</taxon>
        <taxon>Eurotiomycetidae</taxon>
        <taxon>Eurotiales</taxon>
        <taxon>Aspergillaceae</taxon>
        <taxon>Penicillium</taxon>
    </lineage>
</organism>
<dbReference type="AlphaFoldDB" id="A0A9W9RHE0"/>
<accession>A0A9W9RHE0</accession>
<comment type="caution">
    <text evidence="2">The sequence shown here is derived from an EMBL/GenBank/DDBJ whole genome shotgun (WGS) entry which is preliminary data.</text>
</comment>
<proteinExistence type="predicted"/>
<keyword evidence="3" id="KW-1185">Reference proteome</keyword>
<evidence type="ECO:0000313" key="2">
    <source>
        <dbReference type="EMBL" id="KAJ5360107.1"/>
    </source>
</evidence>
<name>A0A9W9RHE0_9EURO</name>
<feature type="region of interest" description="Disordered" evidence="1">
    <location>
        <begin position="1"/>
        <end position="40"/>
    </location>
</feature>
<dbReference type="OrthoDB" id="5296964at2759"/>
<dbReference type="EMBL" id="JAPZBT010000004">
    <property type="protein sequence ID" value="KAJ5360107.1"/>
    <property type="molecule type" value="Genomic_DNA"/>
</dbReference>
<feature type="compositionally biased region" description="Basic residues" evidence="1">
    <location>
        <begin position="1"/>
        <end position="32"/>
    </location>
</feature>
<evidence type="ECO:0000256" key="1">
    <source>
        <dbReference type="SAM" id="MobiDB-lite"/>
    </source>
</evidence>
<dbReference type="GeneID" id="81466204"/>
<reference evidence="2" key="1">
    <citation type="submission" date="2022-12" db="EMBL/GenBank/DDBJ databases">
        <authorList>
            <person name="Petersen C."/>
        </authorList>
    </citation>
    <scope>NUCLEOTIDE SEQUENCE</scope>
    <source>
        <strain evidence="2">IBT 3081</strain>
    </source>
</reference>